<dbReference type="GeneTree" id="ENSGT00440000034248"/>
<feature type="compositionally biased region" description="Low complexity" evidence="2">
    <location>
        <begin position="217"/>
        <end position="230"/>
    </location>
</feature>
<evidence type="ECO:0000313" key="5">
    <source>
        <dbReference type="Ensembl" id="ENSACAP00000041044.1"/>
    </source>
</evidence>
<reference evidence="5" key="2">
    <citation type="submission" date="2025-08" db="UniProtKB">
        <authorList>
            <consortium name="Ensembl"/>
        </authorList>
    </citation>
    <scope>IDENTIFICATION</scope>
</reference>
<dbReference type="InterPro" id="IPR011011">
    <property type="entry name" value="Znf_FYVE_PHD"/>
</dbReference>
<evidence type="ECO:0000256" key="3">
    <source>
        <dbReference type="SAM" id="Phobius"/>
    </source>
</evidence>
<protein>
    <recommendedName>
        <fullName evidence="4">FYVE-type zinc finger domain-containing protein</fullName>
    </recommendedName>
</protein>
<dbReference type="AlphaFoldDB" id="A0A803U0Q4"/>
<accession>A0A803U0Q4</accession>
<dbReference type="GO" id="GO:0046872">
    <property type="term" value="F:metal ion binding"/>
    <property type="evidence" value="ECO:0007669"/>
    <property type="project" value="UniProtKB-KW"/>
</dbReference>
<dbReference type="Gene3D" id="3.30.40.10">
    <property type="entry name" value="Zinc/RING finger domain, C3HC4 (zinc finger)"/>
    <property type="match status" value="1"/>
</dbReference>
<evidence type="ECO:0000256" key="1">
    <source>
        <dbReference type="ARBA" id="ARBA00022723"/>
    </source>
</evidence>
<dbReference type="PANTHER" id="PTHR45729:SF4">
    <property type="entry name" value="RAB EFFECTOR NOC2"/>
    <property type="match status" value="1"/>
</dbReference>
<dbReference type="InterPro" id="IPR013083">
    <property type="entry name" value="Znf_RING/FYVE/PHD"/>
</dbReference>
<keyword evidence="3" id="KW-0812">Transmembrane</keyword>
<dbReference type="Proteomes" id="UP000001646">
    <property type="component" value="Unplaced"/>
</dbReference>
<sequence length="269" mass="30071">MQSCWPHDLGGVYGQRRLFGLEMDKHQSPELVTTGLNIRGNLYLYLLLLSLLLLLLLFMISLLFFVFSLPQKVCTKCGIETLNAQKRPVWFCKICSEHREVWKRSGAWFYKGLPKYILPLKNSSSSKTGELHLRPHHAEMPTLEAKGASPSRTYTWARGKVVSSDSESDSEFSSSSLDDRSVPAGLKGFKIRQHRTESMSSSEAVRTPSRNTSRVLGSIRSESQSSLSSERGGGLSATESCHSDLPAEDEDSDTHHSVAGKRSLLRSHW</sequence>
<dbReference type="Bgee" id="ENSACAG00000015466">
    <property type="expression patterns" value="Expressed in heart and 10 other cell types or tissues"/>
</dbReference>
<feature type="compositionally biased region" description="Polar residues" evidence="2">
    <location>
        <begin position="198"/>
        <end position="215"/>
    </location>
</feature>
<reference evidence="5" key="3">
    <citation type="submission" date="2025-09" db="UniProtKB">
        <authorList>
            <consortium name="Ensembl"/>
        </authorList>
    </citation>
    <scope>IDENTIFICATION</scope>
</reference>
<feature type="transmembrane region" description="Helical" evidence="3">
    <location>
        <begin position="42"/>
        <end position="67"/>
    </location>
</feature>
<dbReference type="SUPFAM" id="SSF57903">
    <property type="entry name" value="FYVE/PHD zinc finger"/>
    <property type="match status" value="1"/>
</dbReference>
<evidence type="ECO:0000313" key="6">
    <source>
        <dbReference type="Proteomes" id="UP000001646"/>
    </source>
</evidence>
<dbReference type="PANTHER" id="PTHR45729">
    <property type="entry name" value="RABPHILIN, ISOFORM A"/>
    <property type="match status" value="1"/>
</dbReference>
<dbReference type="Pfam" id="PF02318">
    <property type="entry name" value="FYVE_2"/>
    <property type="match status" value="1"/>
</dbReference>
<feature type="region of interest" description="Disordered" evidence="2">
    <location>
        <begin position="165"/>
        <end position="269"/>
    </location>
</feature>
<name>A0A803U0Q4_ANOCA</name>
<dbReference type="InterPro" id="IPR041282">
    <property type="entry name" value="FYVE_2"/>
</dbReference>
<keyword evidence="1" id="KW-0479">Metal-binding</keyword>
<organism evidence="5 6">
    <name type="scientific">Anolis carolinensis</name>
    <name type="common">Green anole</name>
    <name type="synonym">American chameleon</name>
    <dbReference type="NCBI Taxonomy" id="28377"/>
    <lineage>
        <taxon>Eukaryota</taxon>
        <taxon>Metazoa</taxon>
        <taxon>Chordata</taxon>
        <taxon>Craniata</taxon>
        <taxon>Vertebrata</taxon>
        <taxon>Euteleostomi</taxon>
        <taxon>Lepidosauria</taxon>
        <taxon>Squamata</taxon>
        <taxon>Bifurcata</taxon>
        <taxon>Unidentata</taxon>
        <taxon>Episquamata</taxon>
        <taxon>Toxicofera</taxon>
        <taxon>Iguania</taxon>
        <taxon>Dactyloidae</taxon>
        <taxon>Anolis</taxon>
    </lineage>
</organism>
<keyword evidence="3" id="KW-0472">Membrane</keyword>
<feature type="domain" description="FYVE-type zinc finger" evidence="4">
    <location>
        <begin position="71"/>
        <end position="112"/>
    </location>
</feature>
<keyword evidence="6" id="KW-1185">Reference proteome</keyword>
<dbReference type="InParanoid" id="A0A803U0Q4"/>
<dbReference type="InterPro" id="IPR043566">
    <property type="entry name" value="Rabphilin/DOC2/Noc2"/>
</dbReference>
<reference evidence="5" key="1">
    <citation type="submission" date="2009-12" db="EMBL/GenBank/DDBJ databases">
        <title>The Genome Sequence of Anolis carolinensis (Green Anole Lizard).</title>
        <authorList>
            <consortium name="The Genome Sequencing Platform"/>
            <person name="Di Palma F."/>
            <person name="Alfoldi J."/>
            <person name="Heiman D."/>
            <person name="Young S."/>
            <person name="Grabherr M."/>
            <person name="Johnson J."/>
            <person name="Lander E.S."/>
            <person name="Lindblad-Toh K."/>
        </authorList>
    </citation>
    <scope>NUCLEOTIDE SEQUENCE [LARGE SCALE GENOMIC DNA]</scope>
    <source>
        <strain evidence="5">JBL SC #1</strain>
    </source>
</reference>
<proteinExistence type="predicted"/>
<evidence type="ECO:0000259" key="4">
    <source>
        <dbReference type="Pfam" id="PF02318"/>
    </source>
</evidence>
<evidence type="ECO:0000256" key="2">
    <source>
        <dbReference type="SAM" id="MobiDB-lite"/>
    </source>
</evidence>
<dbReference type="Ensembl" id="ENSACAT00000052454.1">
    <property type="protein sequence ID" value="ENSACAP00000041044.1"/>
    <property type="gene ID" value="ENSACAG00000015466.4"/>
</dbReference>
<keyword evidence="3" id="KW-1133">Transmembrane helix</keyword>